<sequence length="362" mass="40263">MLRVVLLAFALGSVDPIPARAREDEAGEATVSELLREVNALMRDTEDKLQNAVKEIKAEEENAARKLADVDFEKLPPSYHNESNTETQIGNKTIHTHQEIDKLTDNKTGSIIYSETFITSIKGEDGKRNQECMIDEDCDNGKYCQLANFEYKCLACKTQDDCSRDGECCGGQLCVWGQCTLAASKGENGTICENQQECNPGLCCAIHKNLLFPVCTPLPEDGEFCHDSSNKILEQIEWQLEPDGVFDRCPCAAGLYCRSRRFPLIADPNLGKHKNYPTVLSPGTISPNRYGLISVCEHEPLNGTRDADMEIPLEVEAFPFLAVADLEAEKIIEEVESELLDHEKSIGLQMDSLVPDLPFEEI</sequence>
<dbReference type="AlphaFoldDB" id="A0A6P8QAI2"/>
<dbReference type="Pfam" id="PF06607">
    <property type="entry name" value="Prokineticin"/>
    <property type="match status" value="1"/>
</dbReference>
<dbReference type="PANTHER" id="PTHR12113">
    <property type="entry name" value="DICKKOPF3-LIKE 3"/>
    <property type="match status" value="1"/>
</dbReference>
<dbReference type="CDD" id="cd23014">
    <property type="entry name" value="Dkk3_N_Cys1"/>
    <property type="match status" value="1"/>
</dbReference>
<comment type="subcellular location">
    <subcellularLocation>
        <location evidence="1">Secreted</location>
    </subcellularLocation>
</comment>
<dbReference type="InterPro" id="IPR047301">
    <property type="entry name" value="Dkk3_N"/>
</dbReference>
<keyword evidence="3" id="KW-0217">Developmental protein</keyword>
<evidence type="ECO:0000256" key="1">
    <source>
        <dbReference type="ARBA" id="ARBA00004613"/>
    </source>
</evidence>
<keyword evidence="4" id="KW-0964">Secreted</keyword>
<accession>A0A6P8QAI2</accession>
<dbReference type="RefSeq" id="XP_033784213.1">
    <property type="nucleotide sequence ID" value="XM_033928322.1"/>
</dbReference>
<dbReference type="FunFam" id="2.10.80.10:FF:000003">
    <property type="entry name" value="Dickkopf WNT-signaling pathway inhibitor 3"/>
    <property type="match status" value="1"/>
</dbReference>
<evidence type="ECO:0000256" key="6">
    <source>
        <dbReference type="ARBA" id="ARBA00022729"/>
    </source>
</evidence>
<evidence type="ECO:0000256" key="7">
    <source>
        <dbReference type="ARBA" id="ARBA00023054"/>
    </source>
</evidence>
<keyword evidence="6 14" id="KW-0732">Signal</keyword>
<evidence type="ECO:0000256" key="4">
    <source>
        <dbReference type="ARBA" id="ARBA00022525"/>
    </source>
</evidence>
<feature type="coiled-coil region" evidence="13">
    <location>
        <begin position="35"/>
        <end position="69"/>
    </location>
</feature>
<evidence type="ECO:0000259" key="16">
    <source>
        <dbReference type="Pfam" id="PF06607"/>
    </source>
</evidence>
<dbReference type="GeneID" id="117352146"/>
<evidence type="ECO:0000256" key="11">
    <source>
        <dbReference type="ARBA" id="ARBA00064421"/>
    </source>
</evidence>
<dbReference type="GO" id="GO:0048019">
    <property type="term" value="F:receptor antagonist activity"/>
    <property type="evidence" value="ECO:0007669"/>
    <property type="project" value="TreeGrafter"/>
</dbReference>
<comment type="similarity">
    <text evidence="2">Belongs to the dickkopf family.</text>
</comment>
<evidence type="ECO:0000256" key="5">
    <source>
        <dbReference type="ARBA" id="ARBA00022687"/>
    </source>
</evidence>
<keyword evidence="5" id="KW-0879">Wnt signaling pathway</keyword>
<dbReference type="Pfam" id="PF04706">
    <property type="entry name" value="Dickkopf_N"/>
    <property type="match status" value="1"/>
</dbReference>
<evidence type="ECO:0000256" key="3">
    <source>
        <dbReference type="ARBA" id="ARBA00022473"/>
    </source>
</evidence>
<comment type="subunit">
    <text evidence="11">Interacts with LRP5 and LRP6.</text>
</comment>
<keyword evidence="8" id="KW-1015">Disulfide bond</keyword>
<dbReference type="InterPro" id="IPR047300">
    <property type="entry name" value="Dkk3_Cys2"/>
</dbReference>
<dbReference type="GO" id="GO:0039706">
    <property type="term" value="F:co-receptor binding"/>
    <property type="evidence" value="ECO:0007669"/>
    <property type="project" value="TreeGrafter"/>
</dbReference>
<evidence type="ECO:0000313" key="19">
    <source>
        <dbReference type="RefSeq" id="XP_033784214.1"/>
    </source>
</evidence>
<evidence type="ECO:0000259" key="15">
    <source>
        <dbReference type="Pfam" id="PF04706"/>
    </source>
</evidence>
<evidence type="ECO:0000256" key="10">
    <source>
        <dbReference type="ARBA" id="ARBA00054161"/>
    </source>
</evidence>
<dbReference type="Gene3D" id="2.10.80.10">
    <property type="entry name" value="Lipase, subunit A"/>
    <property type="match status" value="1"/>
</dbReference>
<evidence type="ECO:0000256" key="9">
    <source>
        <dbReference type="ARBA" id="ARBA00023180"/>
    </source>
</evidence>
<organism evidence="17 18">
    <name type="scientific">Geotrypetes seraphini</name>
    <name type="common">Gaboon caecilian</name>
    <name type="synonym">Caecilia seraphini</name>
    <dbReference type="NCBI Taxonomy" id="260995"/>
    <lineage>
        <taxon>Eukaryota</taxon>
        <taxon>Metazoa</taxon>
        <taxon>Chordata</taxon>
        <taxon>Craniata</taxon>
        <taxon>Vertebrata</taxon>
        <taxon>Euteleostomi</taxon>
        <taxon>Amphibia</taxon>
        <taxon>Gymnophiona</taxon>
        <taxon>Geotrypetes</taxon>
    </lineage>
</organism>
<name>A0A6P8QAI2_GEOSA</name>
<gene>
    <name evidence="18 19" type="primary">DKK3</name>
</gene>
<dbReference type="InterPro" id="IPR006796">
    <property type="entry name" value="Dickkopf_N"/>
</dbReference>
<dbReference type="InterPro" id="IPR039863">
    <property type="entry name" value="DKK1-4"/>
</dbReference>
<feature type="chain" id="PRO_5044654005" description="Dickkopf-related protein 3" evidence="14">
    <location>
        <begin position="22"/>
        <end position="362"/>
    </location>
</feature>
<dbReference type="RefSeq" id="XP_033784214.1">
    <property type="nucleotide sequence ID" value="XM_033928323.1"/>
</dbReference>
<dbReference type="CTD" id="27122"/>
<evidence type="ECO:0000313" key="18">
    <source>
        <dbReference type="RefSeq" id="XP_033784213.1"/>
    </source>
</evidence>
<evidence type="ECO:0000313" key="17">
    <source>
        <dbReference type="Proteomes" id="UP000515159"/>
    </source>
</evidence>
<dbReference type="Proteomes" id="UP000515159">
    <property type="component" value="Chromosome 19"/>
</dbReference>
<protein>
    <recommendedName>
        <fullName evidence="12">Dickkopf-related protein 3</fullName>
    </recommendedName>
</protein>
<evidence type="ECO:0000256" key="14">
    <source>
        <dbReference type="SAM" id="SignalP"/>
    </source>
</evidence>
<dbReference type="GO" id="GO:0016055">
    <property type="term" value="P:Wnt signaling pathway"/>
    <property type="evidence" value="ECO:0007669"/>
    <property type="project" value="UniProtKB-KW"/>
</dbReference>
<feature type="domain" description="Prokineticin" evidence="16">
    <location>
        <begin position="191"/>
        <end position="258"/>
    </location>
</feature>
<dbReference type="OrthoDB" id="6359792at2759"/>
<evidence type="ECO:0000256" key="2">
    <source>
        <dbReference type="ARBA" id="ARBA00010842"/>
    </source>
</evidence>
<reference evidence="18 19" key="1">
    <citation type="submission" date="2025-04" db="UniProtKB">
        <authorList>
            <consortium name="RefSeq"/>
        </authorList>
    </citation>
    <scope>IDENTIFICATION</scope>
</reference>
<comment type="function">
    <text evidence="10">Antagonizes canonical Wnt signaling by inhibiting LRP5/6 interaction with Wnt and by forming a ternary complex with the transmembrane protein KREMEN that promotes internalization of LRP5/6. DKKs play an important role in vertebrate development, where they locally inhibit Wnt regulated processes such as antero-posterior axial patterning, limb development, somitogenesis and eye formation. In the adult, Dkks are implicated in bone formation and bone disease, cancer and Alzheimer disease.</text>
</comment>
<keyword evidence="17" id="KW-1185">Reference proteome</keyword>
<evidence type="ECO:0000256" key="13">
    <source>
        <dbReference type="SAM" id="Coils"/>
    </source>
</evidence>
<keyword evidence="9" id="KW-0325">Glycoprotein</keyword>
<proteinExistence type="inferred from homology"/>
<dbReference type="InterPro" id="IPR023569">
    <property type="entry name" value="Prokineticin_domain"/>
</dbReference>
<keyword evidence="7 13" id="KW-0175">Coiled coil</keyword>
<feature type="domain" description="Dickkopf N-terminal cysteine-rich" evidence="15">
    <location>
        <begin position="131"/>
        <end position="180"/>
    </location>
</feature>
<dbReference type="GO" id="GO:0090090">
    <property type="term" value="P:negative regulation of canonical Wnt signaling pathway"/>
    <property type="evidence" value="ECO:0007669"/>
    <property type="project" value="TreeGrafter"/>
</dbReference>
<dbReference type="PANTHER" id="PTHR12113:SF8">
    <property type="entry name" value="DICKKOPF-RELATED PROTEIN 3"/>
    <property type="match status" value="1"/>
</dbReference>
<evidence type="ECO:0000256" key="8">
    <source>
        <dbReference type="ARBA" id="ARBA00023157"/>
    </source>
</evidence>
<feature type="signal peptide" evidence="14">
    <location>
        <begin position="1"/>
        <end position="21"/>
    </location>
</feature>
<dbReference type="GO" id="GO:0005615">
    <property type="term" value="C:extracellular space"/>
    <property type="evidence" value="ECO:0007669"/>
    <property type="project" value="TreeGrafter"/>
</dbReference>
<evidence type="ECO:0000256" key="12">
    <source>
        <dbReference type="ARBA" id="ARBA00068349"/>
    </source>
</evidence>
<dbReference type="CDD" id="cd23274">
    <property type="entry name" value="Dkk3_Cys2"/>
    <property type="match status" value="1"/>
</dbReference>